<dbReference type="SUPFAM" id="SSF158499">
    <property type="entry name" value="DnaD domain-like"/>
    <property type="match status" value="1"/>
</dbReference>
<name>A0A540V9T2_9CHLR</name>
<feature type="domain" description="DnaB/C C-terminal" evidence="2">
    <location>
        <begin position="166"/>
        <end position="223"/>
    </location>
</feature>
<proteinExistence type="inferred from homology"/>
<dbReference type="Proteomes" id="UP000317371">
    <property type="component" value="Unassembled WGS sequence"/>
</dbReference>
<dbReference type="RefSeq" id="WP_141612116.1">
    <property type="nucleotide sequence ID" value="NZ_VIGC02000038.1"/>
</dbReference>
<comment type="caution">
    <text evidence="3">The sequence shown here is derived from an EMBL/GenBank/DDBJ whole genome shotgun (WGS) entry which is preliminary data.</text>
</comment>
<sequence>MAEKTSGFVGFPDAKMRPVVIPDFFFTDLLPQIDDLAELKLTLHCFWLLNEQQGEYRYLRGDDLRRDPVLLESLNLDSDLRSPLAALEDALERCVARNTLLRLEIVTDLDEGDSQGETLTEDWYFMNTVKGRQAIALIRQGRLHELKSAIPEEARLQVERPNIFVLYEQNIGMLTPLLADQLRDLEKTYPPDWIHEAFEIAIGRNKRNLRYIQAILKRWATEGKDNERHEVSGRDSQAQRRQNYIPDEYSDIILG</sequence>
<dbReference type="NCBIfam" id="TIGR01446">
    <property type="entry name" value="DnaD_dom"/>
    <property type="match status" value="1"/>
</dbReference>
<comment type="similarity">
    <text evidence="1">Belongs to the DnaB/DnaD family.</text>
</comment>
<dbReference type="Pfam" id="PF07261">
    <property type="entry name" value="DnaB_2"/>
    <property type="match status" value="1"/>
</dbReference>
<dbReference type="AlphaFoldDB" id="A0A540V9T2"/>
<organism evidence="3 4">
    <name type="scientific">Litorilinea aerophila</name>
    <dbReference type="NCBI Taxonomy" id="1204385"/>
    <lineage>
        <taxon>Bacteria</taxon>
        <taxon>Bacillati</taxon>
        <taxon>Chloroflexota</taxon>
        <taxon>Caldilineae</taxon>
        <taxon>Caldilineales</taxon>
        <taxon>Caldilineaceae</taxon>
        <taxon>Litorilinea</taxon>
    </lineage>
</organism>
<evidence type="ECO:0000313" key="4">
    <source>
        <dbReference type="Proteomes" id="UP000317371"/>
    </source>
</evidence>
<keyword evidence="4" id="KW-1185">Reference proteome</keyword>
<dbReference type="Gene3D" id="1.10.10.630">
    <property type="entry name" value="DnaD domain-like"/>
    <property type="match status" value="1"/>
</dbReference>
<dbReference type="InterPro" id="IPR034829">
    <property type="entry name" value="DnaD-like_sf"/>
</dbReference>
<protein>
    <submittedName>
        <fullName evidence="3">DnaD domain protein</fullName>
    </submittedName>
</protein>
<dbReference type="InParanoid" id="A0A540V9T2"/>
<evidence type="ECO:0000313" key="3">
    <source>
        <dbReference type="EMBL" id="TQE93508.1"/>
    </source>
</evidence>
<dbReference type="OrthoDB" id="9770238at2"/>
<reference evidence="3 4" key="1">
    <citation type="submission" date="2019-06" db="EMBL/GenBank/DDBJ databases">
        <title>Genome sequence of Litorilinea aerophila BAA-2444.</title>
        <authorList>
            <person name="Maclea K.S."/>
            <person name="Maurais E.G."/>
            <person name="Iannazzi L.C."/>
        </authorList>
    </citation>
    <scope>NUCLEOTIDE SEQUENCE [LARGE SCALE GENOMIC DNA]</scope>
    <source>
        <strain evidence="3 4">ATCC BAA-2444</strain>
    </source>
</reference>
<gene>
    <name evidence="3" type="ORF">FKZ61_20925</name>
</gene>
<dbReference type="InterPro" id="IPR006343">
    <property type="entry name" value="DnaB/C_C"/>
</dbReference>
<evidence type="ECO:0000259" key="2">
    <source>
        <dbReference type="Pfam" id="PF07261"/>
    </source>
</evidence>
<dbReference type="EMBL" id="VIGC01000038">
    <property type="protein sequence ID" value="TQE93508.1"/>
    <property type="molecule type" value="Genomic_DNA"/>
</dbReference>
<evidence type="ECO:0000256" key="1">
    <source>
        <dbReference type="ARBA" id="ARBA00093462"/>
    </source>
</evidence>
<accession>A0A540V9T2</accession>